<accession>G9YI15</accession>
<comment type="caution">
    <text evidence="1">The sequence shown here is derived from an EMBL/GenBank/DDBJ whole genome shotgun (WGS) entry which is preliminary data.</text>
</comment>
<protein>
    <submittedName>
        <fullName evidence="1">Uncharacterized protein</fullName>
    </submittedName>
</protein>
<dbReference type="HOGENOM" id="CLU_1762557_0_0_9"/>
<gene>
    <name evidence="1" type="ORF">HMPREF0080_01300</name>
</gene>
<keyword evidence="2" id="KW-1185">Reference proteome</keyword>
<evidence type="ECO:0000313" key="2">
    <source>
        <dbReference type="Proteomes" id="UP000005481"/>
    </source>
</evidence>
<dbReference type="EMBL" id="AGCJ01000055">
    <property type="protein sequence ID" value="EHM40166.1"/>
    <property type="molecule type" value="Genomic_DNA"/>
</dbReference>
<reference evidence="1 2" key="1">
    <citation type="submission" date="2011-08" db="EMBL/GenBank/DDBJ databases">
        <authorList>
            <person name="Weinstock G."/>
            <person name="Sodergren E."/>
            <person name="Clifton S."/>
            <person name="Fulton L."/>
            <person name="Fulton B."/>
            <person name="Courtney L."/>
            <person name="Fronick C."/>
            <person name="Harrison M."/>
            <person name="Strong C."/>
            <person name="Farmer C."/>
            <person name="Delahaunty K."/>
            <person name="Markovic C."/>
            <person name="Hall O."/>
            <person name="Minx P."/>
            <person name="Tomlinson C."/>
            <person name="Mitreva M."/>
            <person name="Hou S."/>
            <person name="Chen J."/>
            <person name="Wollam A."/>
            <person name="Pepin K.H."/>
            <person name="Johnson M."/>
            <person name="Bhonagiri V."/>
            <person name="Zhang X."/>
            <person name="Suruliraj S."/>
            <person name="Warren W."/>
            <person name="Chinwalla A."/>
            <person name="Mardis E.R."/>
            <person name="Wilson R.K."/>
        </authorList>
    </citation>
    <scope>NUCLEOTIDE SEQUENCE [LARGE SCALE GENOMIC DNA]</scope>
    <source>
        <strain evidence="1 2">F0357</strain>
    </source>
</reference>
<feature type="non-terminal residue" evidence="1">
    <location>
        <position position="148"/>
    </location>
</feature>
<dbReference type="Proteomes" id="UP000005481">
    <property type="component" value="Unassembled WGS sequence"/>
</dbReference>
<dbReference type="RefSeq" id="WP_006790275.1">
    <property type="nucleotide sequence ID" value="NZ_JH417597.1"/>
</dbReference>
<evidence type="ECO:0000313" key="1">
    <source>
        <dbReference type="EMBL" id="EHM40166.1"/>
    </source>
</evidence>
<organism evidence="1 2">
    <name type="scientific">Anaeroglobus geminatus F0357</name>
    <dbReference type="NCBI Taxonomy" id="861450"/>
    <lineage>
        <taxon>Bacteria</taxon>
        <taxon>Bacillati</taxon>
        <taxon>Bacillota</taxon>
        <taxon>Negativicutes</taxon>
        <taxon>Veillonellales</taxon>
        <taxon>Veillonellaceae</taxon>
        <taxon>Anaeroglobus</taxon>
    </lineage>
</organism>
<dbReference type="AlphaFoldDB" id="G9YI15"/>
<sequence length="148" mass="16471">MIQKDSGRIGTMLLEGLYIAPARILIYSCILEETGTDDVGILQTSRRDEFHIDWESLARILHGLIGLRNILGVGWLHRHDSLSSEHAIEACNRTRVATLHKLYPEDNKAGMGISTAHISDKLKFGRRMLIGVAVGFSGAIAERIRRPV</sequence>
<name>G9YI15_9FIRM</name>
<proteinExistence type="predicted"/>